<dbReference type="InterPro" id="IPR030456">
    <property type="entry name" value="TF_fork_head_CS_2"/>
</dbReference>
<dbReference type="PANTHER" id="PTHR46721">
    <property type="entry name" value="FORKHEAD BOX PROTEIN N1"/>
    <property type="match status" value="1"/>
</dbReference>
<evidence type="ECO:0000313" key="10">
    <source>
        <dbReference type="Proteomes" id="UP001163046"/>
    </source>
</evidence>
<keyword evidence="4" id="KW-0804">Transcription</keyword>
<dbReference type="PRINTS" id="PR00053">
    <property type="entry name" value="FORKHEAD"/>
</dbReference>
<reference evidence="9" key="1">
    <citation type="submission" date="2023-01" db="EMBL/GenBank/DDBJ databases">
        <title>Genome assembly of the deep-sea coral Lophelia pertusa.</title>
        <authorList>
            <person name="Herrera S."/>
            <person name="Cordes E."/>
        </authorList>
    </citation>
    <scope>NUCLEOTIDE SEQUENCE</scope>
    <source>
        <strain evidence="9">USNM1676648</strain>
        <tissue evidence="9">Polyp</tissue>
    </source>
</reference>
<evidence type="ECO:0000313" key="9">
    <source>
        <dbReference type="EMBL" id="KAJ7380297.1"/>
    </source>
</evidence>
<keyword evidence="10" id="KW-1185">Reference proteome</keyword>
<feature type="compositionally biased region" description="Polar residues" evidence="7">
    <location>
        <begin position="87"/>
        <end position="99"/>
    </location>
</feature>
<name>A0A9W9ZEP4_9CNID</name>
<gene>
    <name evidence="9" type="primary">FOXN1</name>
    <name evidence="9" type="ORF">OS493_011015</name>
</gene>
<dbReference type="SUPFAM" id="SSF46785">
    <property type="entry name" value="Winged helix' DNA-binding domain"/>
    <property type="match status" value="1"/>
</dbReference>
<dbReference type="Pfam" id="PF00250">
    <property type="entry name" value="Forkhead"/>
    <property type="match status" value="1"/>
</dbReference>
<dbReference type="InterPro" id="IPR049624">
    <property type="entry name" value="FOXN1_4"/>
</dbReference>
<keyword evidence="2" id="KW-0805">Transcription regulation</keyword>
<dbReference type="GO" id="GO:0000976">
    <property type="term" value="F:transcription cis-regulatory region binding"/>
    <property type="evidence" value="ECO:0007669"/>
    <property type="project" value="TreeGrafter"/>
</dbReference>
<dbReference type="InterPro" id="IPR001766">
    <property type="entry name" value="Fork_head_dom"/>
</dbReference>
<evidence type="ECO:0000256" key="3">
    <source>
        <dbReference type="ARBA" id="ARBA00023125"/>
    </source>
</evidence>
<evidence type="ECO:0000256" key="2">
    <source>
        <dbReference type="ARBA" id="ARBA00023015"/>
    </source>
</evidence>
<feature type="region of interest" description="Disordered" evidence="7">
    <location>
        <begin position="75"/>
        <end position="99"/>
    </location>
</feature>
<organism evidence="9 10">
    <name type="scientific">Desmophyllum pertusum</name>
    <dbReference type="NCBI Taxonomy" id="174260"/>
    <lineage>
        <taxon>Eukaryota</taxon>
        <taxon>Metazoa</taxon>
        <taxon>Cnidaria</taxon>
        <taxon>Anthozoa</taxon>
        <taxon>Hexacorallia</taxon>
        <taxon>Scleractinia</taxon>
        <taxon>Caryophylliina</taxon>
        <taxon>Caryophylliidae</taxon>
        <taxon>Desmophyllum</taxon>
    </lineage>
</organism>
<proteinExistence type="predicted"/>
<dbReference type="InterPro" id="IPR036390">
    <property type="entry name" value="WH_DNA-bd_sf"/>
</dbReference>
<dbReference type="OrthoDB" id="10070006at2759"/>
<keyword evidence="5 6" id="KW-0539">Nucleus</keyword>
<dbReference type="AlphaFoldDB" id="A0A9W9ZEP4"/>
<dbReference type="GO" id="GO:0000981">
    <property type="term" value="F:DNA-binding transcription factor activity, RNA polymerase II-specific"/>
    <property type="evidence" value="ECO:0007669"/>
    <property type="project" value="TreeGrafter"/>
</dbReference>
<evidence type="ECO:0000259" key="8">
    <source>
        <dbReference type="PROSITE" id="PS50039"/>
    </source>
</evidence>
<keyword evidence="3 6" id="KW-0238">DNA-binding</keyword>
<dbReference type="EMBL" id="MU826354">
    <property type="protein sequence ID" value="KAJ7380297.1"/>
    <property type="molecule type" value="Genomic_DNA"/>
</dbReference>
<evidence type="ECO:0000256" key="7">
    <source>
        <dbReference type="SAM" id="MobiDB-lite"/>
    </source>
</evidence>
<dbReference type="PROSITE" id="PS00658">
    <property type="entry name" value="FORK_HEAD_2"/>
    <property type="match status" value="1"/>
</dbReference>
<dbReference type="SMART" id="SM00339">
    <property type="entry name" value="FH"/>
    <property type="match status" value="1"/>
</dbReference>
<feature type="DNA-binding region" description="Fork-head" evidence="6">
    <location>
        <begin position="1"/>
        <end position="86"/>
    </location>
</feature>
<comment type="subcellular location">
    <subcellularLocation>
        <location evidence="6">Nucleus</location>
    </subcellularLocation>
</comment>
<protein>
    <submittedName>
        <fullName evidence="9">Forkhead box protein N1</fullName>
    </submittedName>
</protein>
<evidence type="ECO:0000256" key="5">
    <source>
        <dbReference type="ARBA" id="ARBA00023242"/>
    </source>
</evidence>
<dbReference type="Gene3D" id="1.10.10.10">
    <property type="entry name" value="Winged helix-like DNA-binding domain superfamily/Winged helix DNA-binding domain"/>
    <property type="match status" value="1"/>
</dbReference>
<feature type="domain" description="Fork-head" evidence="8">
    <location>
        <begin position="1"/>
        <end position="86"/>
    </location>
</feature>
<dbReference type="PROSITE" id="PS50039">
    <property type="entry name" value="FORK_HEAD_3"/>
    <property type="match status" value="1"/>
</dbReference>
<dbReference type="PANTHER" id="PTHR46721:SF3">
    <property type="entry name" value="FORKHEAD BOX N1"/>
    <property type="match status" value="1"/>
</dbReference>
<evidence type="ECO:0000256" key="1">
    <source>
        <dbReference type="ARBA" id="ARBA00022473"/>
    </source>
</evidence>
<dbReference type="GO" id="GO:0005634">
    <property type="term" value="C:nucleus"/>
    <property type="evidence" value="ECO:0007669"/>
    <property type="project" value="UniProtKB-SubCell"/>
</dbReference>
<comment type="caution">
    <text evidence="9">The sequence shown here is derived from an EMBL/GenBank/DDBJ whole genome shotgun (WGS) entry which is preliminary data.</text>
</comment>
<keyword evidence="1" id="KW-0217">Developmental protein</keyword>
<dbReference type="Proteomes" id="UP001163046">
    <property type="component" value="Unassembled WGS sequence"/>
</dbReference>
<accession>A0A9W9ZEP4</accession>
<sequence>MALKNSDSGTLPVSEIYKFMMGKFPYFKTAPDGWKNSVRHNLSLNKAFCKLERPQGASQRKGCLWSLNPSGVNRWTKKSESGRRNTLRQSEQVWQIQKS</sequence>
<evidence type="ECO:0000256" key="4">
    <source>
        <dbReference type="ARBA" id="ARBA00023163"/>
    </source>
</evidence>
<dbReference type="InterPro" id="IPR036388">
    <property type="entry name" value="WH-like_DNA-bd_sf"/>
</dbReference>
<evidence type="ECO:0000256" key="6">
    <source>
        <dbReference type="PROSITE-ProRule" id="PRU00089"/>
    </source>
</evidence>